<dbReference type="Proteomes" id="UP000479710">
    <property type="component" value="Unassembled WGS sequence"/>
</dbReference>
<evidence type="ECO:0000313" key="2">
    <source>
        <dbReference type="EMBL" id="KAF0889347.1"/>
    </source>
</evidence>
<sequence length="149" mass="15963">MAREEVLADDCGDGRVIDVGRHGARVAEEAWVWVLEPPERALTASAMRSRSVPDSSLSIPMGHGRHRLPDVGAMVVAPRPTSYTVALHQPPPPLRTGPTWTAPPPPVSFALTGSAHLHRAALSALTGRGRRTPVVHHLEPSNEAFDLAT</sequence>
<proteinExistence type="predicted"/>
<evidence type="ECO:0000256" key="1">
    <source>
        <dbReference type="SAM" id="MobiDB-lite"/>
    </source>
</evidence>
<evidence type="ECO:0000313" key="3">
    <source>
        <dbReference type="Proteomes" id="UP000479710"/>
    </source>
</evidence>
<reference evidence="2 3" key="1">
    <citation type="submission" date="2019-11" db="EMBL/GenBank/DDBJ databases">
        <title>Whole genome sequence of Oryza granulata.</title>
        <authorList>
            <person name="Li W."/>
        </authorList>
    </citation>
    <scope>NUCLEOTIDE SEQUENCE [LARGE SCALE GENOMIC DNA]</scope>
    <source>
        <strain evidence="3">cv. Menghai</strain>
        <tissue evidence="2">Leaf</tissue>
    </source>
</reference>
<comment type="caution">
    <text evidence="2">The sequence shown here is derived from an EMBL/GenBank/DDBJ whole genome shotgun (WGS) entry which is preliminary data.</text>
</comment>
<accession>A0A6G1BNL1</accession>
<organism evidence="2 3">
    <name type="scientific">Oryza meyeriana var. granulata</name>
    <dbReference type="NCBI Taxonomy" id="110450"/>
    <lineage>
        <taxon>Eukaryota</taxon>
        <taxon>Viridiplantae</taxon>
        <taxon>Streptophyta</taxon>
        <taxon>Embryophyta</taxon>
        <taxon>Tracheophyta</taxon>
        <taxon>Spermatophyta</taxon>
        <taxon>Magnoliopsida</taxon>
        <taxon>Liliopsida</taxon>
        <taxon>Poales</taxon>
        <taxon>Poaceae</taxon>
        <taxon>BOP clade</taxon>
        <taxon>Oryzoideae</taxon>
        <taxon>Oryzeae</taxon>
        <taxon>Oryzinae</taxon>
        <taxon>Oryza</taxon>
        <taxon>Oryza meyeriana</taxon>
    </lineage>
</organism>
<feature type="region of interest" description="Disordered" evidence="1">
    <location>
        <begin position="45"/>
        <end position="65"/>
    </location>
</feature>
<dbReference type="EMBL" id="SPHZ02000012">
    <property type="protein sequence ID" value="KAF0889347.1"/>
    <property type="molecule type" value="Genomic_DNA"/>
</dbReference>
<name>A0A6G1BNL1_9ORYZ</name>
<gene>
    <name evidence="2" type="ORF">E2562_023650</name>
</gene>
<feature type="compositionally biased region" description="Polar residues" evidence="1">
    <location>
        <begin position="46"/>
        <end position="58"/>
    </location>
</feature>
<keyword evidence="3" id="KW-1185">Reference proteome</keyword>
<dbReference type="AlphaFoldDB" id="A0A6G1BNL1"/>
<protein>
    <submittedName>
        <fullName evidence="2">Uncharacterized protein</fullName>
    </submittedName>
</protein>